<protein>
    <recommendedName>
        <fullName evidence="2">PX domain-containing protein</fullName>
    </recommendedName>
</protein>
<feature type="region of interest" description="Disordered" evidence="1">
    <location>
        <begin position="519"/>
        <end position="541"/>
    </location>
</feature>
<feature type="region of interest" description="Disordered" evidence="1">
    <location>
        <begin position="1156"/>
        <end position="1239"/>
    </location>
</feature>
<accession>A0ABD3PUN0</accession>
<dbReference type="SUPFAM" id="SSF64268">
    <property type="entry name" value="PX domain"/>
    <property type="match status" value="1"/>
</dbReference>
<feature type="domain" description="PX" evidence="2">
    <location>
        <begin position="420"/>
        <end position="494"/>
    </location>
</feature>
<evidence type="ECO:0000313" key="3">
    <source>
        <dbReference type="EMBL" id="KAL3791567.1"/>
    </source>
</evidence>
<proteinExistence type="predicted"/>
<keyword evidence="4" id="KW-1185">Reference proteome</keyword>
<dbReference type="Proteomes" id="UP001530315">
    <property type="component" value="Unassembled WGS sequence"/>
</dbReference>
<evidence type="ECO:0000256" key="1">
    <source>
        <dbReference type="SAM" id="MobiDB-lite"/>
    </source>
</evidence>
<evidence type="ECO:0000259" key="2">
    <source>
        <dbReference type="Pfam" id="PF00787"/>
    </source>
</evidence>
<name>A0ABD3PUN0_9STRA</name>
<dbReference type="AlphaFoldDB" id="A0ABD3PUN0"/>
<gene>
    <name evidence="3" type="ORF">ACHAW5_000870</name>
</gene>
<reference evidence="3 4" key="1">
    <citation type="submission" date="2024-10" db="EMBL/GenBank/DDBJ databases">
        <title>Updated reference genomes for cyclostephanoid diatoms.</title>
        <authorList>
            <person name="Roberts W.R."/>
            <person name="Alverson A.J."/>
        </authorList>
    </citation>
    <scope>NUCLEOTIDE SEQUENCE [LARGE SCALE GENOMIC DNA]</scope>
    <source>
        <strain evidence="3 4">AJA276-08</strain>
    </source>
</reference>
<feature type="compositionally biased region" description="Acidic residues" evidence="1">
    <location>
        <begin position="1208"/>
        <end position="1222"/>
    </location>
</feature>
<sequence>MARDNGYASSTSSSAFSSKNLTLSEENMDECHHSQFDFVLNAQEIGDDSSEKFNDGFGSPVNLFSSLDQLKSEPGFFIGDIQYSQNDDDTAAIGHSAPSALLEGPSPSIIPHRGSLRRIINPASFNSVQNAIPGLSNQSRLPPSRWPLYAINVATECSQYSHRNTEEQQMHQFYQIIFDRQQYEFCTRLFSLLDTESESFIGPDCIRQFVCLHCPVIRRRDDAIFALRCGEEQHESMRRSPTFDEVWDRSIHSDPRLTCADKSTPTTHRVGIEGWMVFCRILALAHHQESQRRFSSRHLQQMMRHKHGGGATRINSNEVVVVVDNPPPGPPALISIRSLVEVEQERVTRHSDECIHGWPFCPLPLPELDLDHYLESAFSNHQQQSRMHLQPRGRVSIQPFSSSPEGDFILRFRNNGARTIVRRSYSDFEWLNAILKLHKRPGQGHLCGRVLPPFPSKQGGFLQQHSVLSKKVTQQSGANYQKDISERAIEVAKSGIGMISSMANSFWSGYVSGSTAASSPSSSLIKKKSGQPGNISSTSHATTMTAKRIERYLNYLLESNALSSSFPLNAILQASQSGLESAKLVLHDHANHKKRQRLNLATAISKDGPQSAASIFSALVSKTSISILRLQGDDGTSWLRAAAQVAMALQFHGILETTGHESTSAKIQHASLPKFSARPAGSWDDEETGNDKGSAKSKFNGRHQSNSTGNGTNFEVGVISVESELAEEEDIGGYDMLPSPGPSEVHLVLNAGSETDVSGMVGSAFAYEAISEQSKGMYDRKDAVVGTIKVESDIDKLRDIVQSTNHTLGKLYQSSASIRSAQNARNVIQLNILRDIDSWGDNGGDIITQRALVNGVAALELFNSNVEEINKTMSDDLSWQSSLATSAVGAVLEVRDAVRASRTASRAKLTAYTAAERAKKVYESFDHSTSMEKVQSAQLEASTAQSHAIHATVVEYEANLAKKRSAISFSQDVTSWNVHRKKELLRTCIQTAKSQQEACRKAVDAWERVRDGLIDSSGYSLAEALVKPWTDLMIVSPVHLTPITDHLYANGQETLASRSQIKSDAFDAEELARNSFASSSNDCGNGQQTFSESVTEASNSMISVVDGFTDVCSLKESHESEMEGSSDEVYCLLPPKMSMIDEDYFSFHQQSVLFGEGNSDSDESDPIHTSSVHESFHSGRDSTPNVQTRDAMSTSMQSLIDGLMAWGGEDEQGNIEESDEPEAVINSSSDAQCDDSLLG</sequence>
<dbReference type="InterPro" id="IPR036871">
    <property type="entry name" value="PX_dom_sf"/>
</dbReference>
<dbReference type="InterPro" id="IPR001683">
    <property type="entry name" value="PX_dom"/>
</dbReference>
<feature type="compositionally biased region" description="Polar residues" evidence="1">
    <location>
        <begin position="531"/>
        <end position="541"/>
    </location>
</feature>
<dbReference type="CDD" id="cd06093">
    <property type="entry name" value="PX_domain"/>
    <property type="match status" value="1"/>
</dbReference>
<feature type="region of interest" description="Disordered" evidence="1">
    <location>
        <begin position="662"/>
        <end position="713"/>
    </location>
</feature>
<dbReference type="Gene3D" id="3.30.1520.10">
    <property type="entry name" value="Phox-like domain"/>
    <property type="match status" value="1"/>
</dbReference>
<dbReference type="EMBL" id="JALLAZ020000590">
    <property type="protein sequence ID" value="KAL3791567.1"/>
    <property type="molecule type" value="Genomic_DNA"/>
</dbReference>
<organism evidence="3 4">
    <name type="scientific">Stephanodiscus triporus</name>
    <dbReference type="NCBI Taxonomy" id="2934178"/>
    <lineage>
        <taxon>Eukaryota</taxon>
        <taxon>Sar</taxon>
        <taxon>Stramenopiles</taxon>
        <taxon>Ochrophyta</taxon>
        <taxon>Bacillariophyta</taxon>
        <taxon>Coscinodiscophyceae</taxon>
        <taxon>Thalassiosirophycidae</taxon>
        <taxon>Stephanodiscales</taxon>
        <taxon>Stephanodiscaceae</taxon>
        <taxon>Stephanodiscus</taxon>
    </lineage>
</organism>
<feature type="compositionally biased region" description="Polar residues" evidence="1">
    <location>
        <begin position="1181"/>
        <end position="1198"/>
    </location>
</feature>
<evidence type="ECO:0000313" key="4">
    <source>
        <dbReference type="Proteomes" id="UP001530315"/>
    </source>
</evidence>
<comment type="caution">
    <text evidence="3">The sequence shown here is derived from an EMBL/GenBank/DDBJ whole genome shotgun (WGS) entry which is preliminary data.</text>
</comment>
<feature type="compositionally biased region" description="Polar residues" evidence="1">
    <location>
        <begin position="702"/>
        <end position="713"/>
    </location>
</feature>
<dbReference type="Pfam" id="PF00787">
    <property type="entry name" value="PX"/>
    <property type="match status" value="1"/>
</dbReference>